<feature type="transmembrane region" description="Helical" evidence="2">
    <location>
        <begin position="114"/>
        <end position="136"/>
    </location>
</feature>
<gene>
    <name evidence="3" type="ORF">INF26_00365</name>
</gene>
<feature type="region of interest" description="Disordered" evidence="1">
    <location>
        <begin position="1"/>
        <end position="90"/>
    </location>
</feature>
<protein>
    <submittedName>
        <fullName evidence="3">APC family permease</fullName>
    </submittedName>
</protein>
<evidence type="ECO:0000256" key="2">
    <source>
        <dbReference type="SAM" id="Phobius"/>
    </source>
</evidence>
<keyword evidence="4" id="KW-1185">Reference proteome</keyword>
<dbReference type="Proteomes" id="UP001194273">
    <property type="component" value="Unassembled WGS sequence"/>
</dbReference>
<keyword evidence="2" id="KW-0812">Transmembrane</keyword>
<keyword evidence="2" id="KW-0472">Membrane</keyword>
<comment type="caution">
    <text evidence="3">The sequence shown here is derived from an EMBL/GenBank/DDBJ whole genome shotgun (WGS) entry which is preliminary data.</text>
</comment>
<feature type="compositionally biased region" description="Basic and acidic residues" evidence="1">
    <location>
        <begin position="22"/>
        <end position="38"/>
    </location>
</feature>
<keyword evidence="2" id="KW-1133">Transmembrane helix</keyword>
<feature type="compositionally biased region" description="Basic and acidic residues" evidence="1">
    <location>
        <begin position="1"/>
        <end position="15"/>
    </location>
</feature>
<feature type="compositionally biased region" description="Low complexity" evidence="1">
    <location>
        <begin position="40"/>
        <end position="56"/>
    </location>
</feature>
<feature type="transmembrane region" description="Helical" evidence="2">
    <location>
        <begin position="148"/>
        <end position="170"/>
    </location>
</feature>
<evidence type="ECO:0000313" key="4">
    <source>
        <dbReference type="Proteomes" id="UP001194273"/>
    </source>
</evidence>
<reference evidence="3 4" key="1">
    <citation type="submission" date="2020-10" db="EMBL/GenBank/DDBJ databases">
        <title>ChiBAC.</title>
        <authorList>
            <person name="Zenner C."/>
            <person name="Hitch T.C.A."/>
            <person name="Clavel T."/>
        </authorList>
    </citation>
    <scope>NUCLEOTIDE SEQUENCE [LARGE SCALE GENOMIC DNA]</scope>
    <source>
        <strain evidence="3 4">DSM 107455</strain>
    </source>
</reference>
<feature type="compositionally biased region" description="Basic and acidic residues" evidence="1">
    <location>
        <begin position="72"/>
        <end position="90"/>
    </location>
</feature>
<sequence length="216" mass="24094">MSLRDTIEGARREAEGNAVGRPKKEAEAVAAESDEKKGFSRSSAAKAKPAREAAASVRTGSASSSKPGIFGDKNESKEEKRERKRKEREESDLRNRAYDLVLRSMPDYRRTERVFWIMVGVGMVLAVISLVCVYLYGETTNMSTWQGALSMGTLVGAYVCIIAAIIYDFVKRRPFRKQVQARVNGLTDKKLADLLEEERARQIAEKAAKDARKGKK</sequence>
<accession>A0ABR9QQH2</accession>
<evidence type="ECO:0000256" key="1">
    <source>
        <dbReference type="SAM" id="MobiDB-lite"/>
    </source>
</evidence>
<evidence type="ECO:0000313" key="3">
    <source>
        <dbReference type="EMBL" id="MBE5023319.1"/>
    </source>
</evidence>
<proteinExistence type="predicted"/>
<organism evidence="3 4">
    <name type="scientific">Thermophilibacter gallinarum</name>
    <dbReference type="NCBI Taxonomy" id="2779357"/>
    <lineage>
        <taxon>Bacteria</taxon>
        <taxon>Bacillati</taxon>
        <taxon>Actinomycetota</taxon>
        <taxon>Coriobacteriia</taxon>
        <taxon>Coriobacteriales</taxon>
        <taxon>Atopobiaceae</taxon>
        <taxon>Thermophilibacter</taxon>
    </lineage>
</organism>
<dbReference type="RefSeq" id="WP_193528784.1">
    <property type="nucleotide sequence ID" value="NZ_JADCJZ010000001.1"/>
</dbReference>
<dbReference type="EMBL" id="JADCJZ010000001">
    <property type="protein sequence ID" value="MBE5023319.1"/>
    <property type="molecule type" value="Genomic_DNA"/>
</dbReference>
<name>A0ABR9QQH2_9ACTN</name>